<dbReference type="InterPro" id="IPR001563">
    <property type="entry name" value="Peptidase_S10"/>
</dbReference>
<sequence length="453" mass="49724">ESYGGVYVPLLTAYLVGKINGGESKINLKGMVVGNGEVSMIQEMRSTPAFSYFHGLIGKDEYDSLSECCPGGDDVKGKMYCHYDEYFVSPLDYPLQPRPDLTPAELQCAENVKAVYLATAQGDDEGNPTDWVTKNDVYNIYQDCYDQTTPSFGSAAAKRRSFKYSKAAQSSKKTQKSAAMTKKSNLAVDTPTKTTVVTANLDPVSTDAQGGLQCFMNNAAESYLSQHLVRKALHVIPASHQWQFCSDAVGEVYQQQHSDMSPEMETIMNSGLNLRVLLYNGDADTACTFIEAQWFTEAFAHKFNLNETDYAPWWHRGVMAGYTQRFTDDNKGFTLDIMTLKGAGHFVPTDRPGPSLQMIGAFMRNEDYNTPIPYSLDRQPLLPQYRREGDVYPAAPTTAPTTTTTPVPTTPEDASPSSTTTTTTTTTLPPTTTSASGLSLFTALAMIVAALFF</sequence>
<dbReference type="Proteomes" id="UP001432322">
    <property type="component" value="Unassembled WGS sequence"/>
</dbReference>
<dbReference type="SUPFAM" id="SSF53474">
    <property type="entry name" value="alpha/beta-Hydrolases"/>
    <property type="match status" value="1"/>
</dbReference>
<evidence type="ECO:0000256" key="2">
    <source>
        <dbReference type="SAM" id="MobiDB-lite"/>
    </source>
</evidence>
<comment type="similarity">
    <text evidence="1">Belongs to the peptidase S10 family.</text>
</comment>
<accession>A0AAV5WND7</accession>
<feature type="non-terminal residue" evidence="3">
    <location>
        <position position="1"/>
    </location>
</feature>
<evidence type="ECO:0000256" key="1">
    <source>
        <dbReference type="ARBA" id="ARBA00009431"/>
    </source>
</evidence>
<proteinExistence type="inferred from homology"/>
<dbReference type="AlphaFoldDB" id="A0AAV5WND7"/>
<dbReference type="Gene3D" id="3.40.50.1820">
    <property type="entry name" value="alpha/beta hydrolase"/>
    <property type="match status" value="1"/>
</dbReference>
<organism evidence="3 4">
    <name type="scientific">Pristionchus fissidentatus</name>
    <dbReference type="NCBI Taxonomy" id="1538716"/>
    <lineage>
        <taxon>Eukaryota</taxon>
        <taxon>Metazoa</taxon>
        <taxon>Ecdysozoa</taxon>
        <taxon>Nematoda</taxon>
        <taxon>Chromadorea</taxon>
        <taxon>Rhabditida</taxon>
        <taxon>Rhabditina</taxon>
        <taxon>Diplogasteromorpha</taxon>
        <taxon>Diplogasteroidea</taxon>
        <taxon>Neodiplogasteridae</taxon>
        <taxon>Pristionchus</taxon>
    </lineage>
</organism>
<protein>
    <recommendedName>
        <fullName evidence="5">Carboxypeptidase</fullName>
    </recommendedName>
</protein>
<gene>
    <name evidence="3" type="ORF">PFISCL1PPCAC_24814</name>
</gene>
<dbReference type="PANTHER" id="PTHR11802">
    <property type="entry name" value="SERINE PROTEASE FAMILY S10 SERINE CARBOXYPEPTIDASE"/>
    <property type="match status" value="1"/>
</dbReference>
<dbReference type="EMBL" id="BTSY01000006">
    <property type="protein sequence ID" value="GMT33517.1"/>
    <property type="molecule type" value="Genomic_DNA"/>
</dbReference>
<feature type="region of interest" description="Disordered" evidence="2">
    <location>
        <begin position="391"/>
        <end position="434"/>
    </location>
</feature>
<evidence type="ECO:0000313" key="4">
    <source>
        <dbReference type="Proteomes" id="UP001432322"/>
    </source>
</evidence>
<evidence type="ECO:0008006" key="5">
    <source>
        <dbReference type="Google" id="ProtNLM"/>
    </source>
</evidence>
<feature type="compositionally biased region" description="Low complexity" evidence="2">
    <location>
        <begin position="393"/>
        <end position="434"/>
    </location>
</feature>
<dbReference type="Pfam" id="PF00450">
    <property type="entry name" value="Peptidase_S10"/>
    <property type="match status" value="1"/>
</dbReference>
<reference evidence="3" key="1">
    <citation type="submission" date="2023-10" db="EMBL/GenBank/DDBJ databases">
        <title>Genome assembly of Pristionchus species.</title>
        <authorList>
            <person name="Yoshida K."/>
            <person name="Sommer R.J."/>
        </authorList>
    </citation>
    <scope>NUCLEOTIDE SEQUENCE</scope>
    <source>
        <strain evidence="3">RS5133</strain>
    </source>
</reference>
<keyword evidence="4" id="KW-1185">Reference proteome</keyword>
<dbReference type="PANTHER" id="PTHR11802:SF201">
    <property type="entry name" value="CARBOXYPEPTIDASE"/>
    <property type="match status" value="1"/>
</dbReference>
<dbReference type="GO" id="GO:0004185">
    <property type="term" value="F:serine-type carboxypeptidase activity"/>
    <property type="evidence" value="ECO:0007669"/>
    <property type="project" value="InterPro"/>
</dbReference>
<dbReference type="InterPro" id="IPR029058">
    <property type="entry name" value="AB_hydrolase_fold"/>
</dbReference>
<name>A0AAV5WND7_9BILA</name>
<dbReference type="GO" id="GO:0006508">
    <property type="term" value="P:proteolysis"/>
    <property type="evidence" value="ECO:0007669"/>
    <property type="project" value="InterPro"/>
</dbReference>
<comment type="caution">
    <text evidence="3">The sequence shown here is derived from an EMBL/GenBank/DDBJ whole genome shotgun (WGS) entry which is preliminary data.</text>
</comment>
<evidence type="ECO:0000313" key="3">
    <source>
        <dbReference type="EMBL" id="GMT33517.1"/>
    </source>
</evidence>